<evidence type="ECO:0000313" key="2">
    <source>
        <dbReference type="EMBL" id="KAH9370100.1"/>
    </source>
</evidence>
<dbReference type="AlphaFoldDB" id="A0A9J6G6M8"/>
<reference evidence="2 3" key="1">
    <citation type="journal article" date="2020" name="Cell">
        <title>Large-Scale Comparative Analyses of Tick Genomes Elucidate Their Genetic Diversity and Vector Capacities.</title>
        <authorList>
            <consortium name="Tick Genome and Microbiome Consortium (TIGMIC)"/>
            <person name="Jia N."/>
            <person name="Wang J."/>
            <person name="Shi W."/>
            <person name="Du L."/>
            <person name="Sun Y."/>
            <person name="Zhan W."/>
            <person name="Jiang J.F."/>
            <person name="Wang Q."/>
            <person name="Zhang B."/>
            <person name="Ji P."/>
            <person name="Bell-Sakyi L."/>
            <person name="Cui X.M."/>
            <person name="Yuan T.T."/>
            <person name="Jiang B.G."/>
            <person name="Yang W.F."/>
            <person name="Lam T.T."/>
            <person name="Chang Q.C."/>
            <person name="Ding S.J."/>
            <person name="Wang X.J."/>
            <person name="Zhu J.G."/>
            <person name="Ruan X.D."/>
            <person name="Zhao L."/>
            <person name="Wei J.T."/>
            <person name="Ye R.Z."/>
            <person name="Que T.C."/>
            <person name="Du C.H."/>
            <person name="Zhou Y.H."/>
            <person name="Cheng J.X."/>
            <person name="Dai P.F."/>
            <person name="Guo W.B."/>
            <person name="Han X.H."/>
            <person name="Huang E.J."/>
            <person name="Li L.F."/>
            <person name="Wei W."/>
            <person name="Gao Y.C."/>
            <person name="Liu J.Z."/>
            <person name="Shao H.Z."/>
            <person name="Wang X."/>
            <person name="Wang C.C."/>
            <person name="Yang T.C."/>
            <person name="Huo Q.B."/>
            <person name="Li W."/>
            <person name="Chen H.Y."/>
            <person name="Chen S.E."/>
            <person name="Zhou L.G."/>
            <person name="Ni X.B."/>
            <person name="Tian J.H."/>
            <person name="Sheng Y."/>
            <person name="Liu T."/>
            <person name="Pan Y.S."/>
            <person name="Xia L.Y."/>
            <person name="Li J."/>
            <person name="Zhao F."/>
            <person name="Cao W.C."/>
        </authorList>
    </citation>
    <scope>NUCLEOTIDE SEQUENCE [LARGE SCALE GENOMIC DNA]</scope>
    <source>
        <strain evidence="2">HaeL-2018</strain>
    </source>
</reference>
<evidence type="ECO:0000313" key="3">
    <source>
        <dbReference type="Proteomes" id="UP000821853"/>
    </source>
</evidence>
<dbReference type="Pfam" id="PF05699">
    <property type="entry name" value="Dimer_Tnp_hAT"/>
    <property type="match status" value="1"/>
</dbReference>
<dbReference type="InterPro" id="IPR008906">
    <property type="entry name" value="HATC_C_dom"/>
</dbReference>
<protein>
    <recommendedName>
        <fullName evidence="1">HAT C-terminal dimerisation domain-containing protein</fullName>
    </recommendedName>
</protein>
<evidence type="ECO:0000259" key="1">
    <source>
        <dbReference type="Pfam" id="PF05699"/>
    </source>
</evidence>
<proteinExistence type="predicted"/>
<dbReference type="GO" id="GO:0046983">
    <property type="term" value="F:protein dimerization activity"/>
    <property type="evidence" value="ECO:0007669"/>
    <property type="project" value="InterPro"/>
</dbReference>
<comment type="caution">
    <text evidence="2">The sequence shown here is derived from an EMBL/GenBank/DDBJ whole genome shotgun (WGS) entry which is preliminary data.</text>
</comment>
<dbReference type="SUPFAM" id="SSF53098">
    <property type="entry name" value="Ribonuclease H-like"/>
    <property type="match status" value="1"/>
</dbReference>
<sequence length="111" mass="12439">MLSRQSFWCEVPSYEDACGENLFAELARFAMSMLVLPYSNAEVERTFSQLNIVKSKLRDKLKPETTNAILVVRAGLKRHQKRCFDYELSAAVLSAIGTPATYVQPSHLSGP</sequence>
<keyword evidence="3" id="KW-1185">Reference proteome</keyword>
<dbReference type="VEuPathDB" id="VectorBase:HLOH_047983"/>
<dbReference type="InterPro" id="IPR012337">
    <property type="entry name" value="RNaseH-like_sf"/>
</dbReference>
<dbReference type="EMBL" id="JABSTR010000005">
    <property type="protein sequence ID" value="KAH9370100.1"/>
    <property type="molecule type" value="Genomic_DNA"/>
</dbReference>
<accession>A0A9J6G6M8</accession>
<gene>
    <name evidence="2" type="ORF">HPB48_011267</name>
</gene>
<dbReference type="Proteomes" id="UP000821853">
    <property type="component" value="Chromosome 3"/>
</dbReference>
<name>A0A9J6G6M8_HAELO</name>
<dbReference type="OMA" id="NNDECCV"/>
<dbReference type="OrthoDB" id="10023262at2759"/>
<feature type="domain" description="HAT C-terminal dimerisation" evidence="1">
    <location>
        <begin position="21"/>
        <end position="73"/>
    </location>
</feature>
<organism evidence="2 3">
    <name type="scientific">Haemaphysalis longicornis</name>
    <name type="common">Bush tick</name>
    <dbReference type="NCBI Taxonomy" id="44386"/>
    <lineage>
        <taxon>Eukaryota</taxon>
        <taxon>Metazoa</taxon>
        <taxon>Ecdysozoa</taxon>
        <taxon>Arthropoda</taxon>
        <taxon>Chelicerata</taxon>
        <taxon>Arachnida</taxon>
        <taxon>Acari</taxon>
        <taxon>Parasitiformes</taxon>
        <taxon>Ixodida</taxon>
        <taxon>Ixodoidea</taxon>
        <taxon>Ixodidae</taxon>
        <taxon>Haemaphysalinae</taxon>
        <taxon>Haemaphysalis</taxon>
    </lineage>
</organism>